<organism evidence="1 2">
    <name type="scientific">Caerostris darwini</name>
    <dbReference type="NCBI Taxonomy" id="1538125"/>
    <lineage>
        <taxon>Eukaryota</taxon>
        <taxon>Metazoa</taxon>
        <taxon>Ecdysozoa</taxon>
        <taxon>Arthropoda</taxon>
        <taxon>Chelicerata</taxon>
        <taxon>Arachnida</taxon>
        <taxon>Araneae</taxon>
        <taxon>Araneomorphae</taxon>
        <taxon>Entelegynae</taxon>
        <taxon>Araneoidea</taxon>
        <taxon>Araneidae</taxon>
        <taxon>Caerostris</taxon>
    </lineage>
</organism>
<accession>A0AAV4TDJ3</accession>
<sequence length="98" mass="10987">MLPNRSLRQWSRRKGRLFAATNGTRGPWSTGSRTHNRLWAKLLSSPWLRRRETTGLAATVAQVFAGTSFENGAQLGGPVWDPMPEAVEEVRSEESINH</sequence>
<dbReference type="EMBL" id="BPLQ01009480">
    <property type="protein sequence ID" value="GIY44239.1"/>
    <property type="molecule type" value="Genomic_DNA"/>
</dbReference>
<reference evidence="1 2" key="1">
    <citation type="submission" date="2021-06" db="EMBL/GenBank/DDBJ databases">
        <title>Caerostris darwini draft genome.</title>
        <authorList>
            <person name="Kono N."/>
            <person name="Arakawa K."/>
        </authorList>
    </citation>
    <scope>NUCLEOTIDE SEQUENCE [LARGE SCALE GENOMIC DNA]</scope>
</reference>
<name>A0AAV4TDJ3_9ARAC</name>
<gene>
    <name evidence="1" type="ORF">CDAR_27141</name>
</gene>
<dbReference type="Proteomes" id="UP001054837">
    <property type="component" value="Unassembled WGS sequence"/>
</dbReference>
<evidence type="ECO:0000313" key="2">
    <source>
        <dbReference type="Proteomes" id="UP001054837"/>
    </source>
</evidence>
<protein>
    <submittedName>
        <fullName evidence="1">Uncharacterized protein</fullName>
    </submittedName>
</protein>
<proteinExistence type="predicted"/>
<keyword evidence="2" id="KW-1185">Reference proteome</keyword>
<comment type="caution">
    <text evidence="1">The sequence shown here is derived from an EMBL/GenBank/DDBJ whole genome shotgun (WGS) entry which is preliminary data.</text>
</comment>
<dbReference type="AlphaFoldDB" id="A0AAV4TDJ3"/>
<evidence type="ECO:0000313" key="1">
    <source>
        <dbReference type="EMBL" id="GIY44239.1"/>
    </source>
</evidence>